<name>A0A2R6VZS8_MARPO</name>
<dbReference type="GO" id="GO:0006629">
    <property type="term" value="P:lipid metabolic process"/>
    <property type="evidence" value="ECO:0007669"/>
    <property type="project" value="UniProtKB-KW"/>
</dbReference>
<dbReference type="InterPro" id="IPR036291">
    <property type="entry name" value="NAD(P)-bd_dom_sf"/>
</dbReference>
<keyword evidence="3" id="KW-0520">NAD</keyword>
<evidence type="ECO:0000256" key="3">
    <source>
        <dbReference type="ARBA" id="ARBA00023027"/>
    </source>
</evidence>
<reference evidence="6" key="1">
    <citation type="journal article" date="2017" name="Cell">
        <title>Insights into land plant evolution garnered from the Marchantia polymorpha genome.</title>
        <authorList>
            <person name="Bowman J.L."/>
            <person name="Kohchi T."/>
            <person name="Yamato K.T."/>
            <person name="Jenkins J."/>
            <person name="Shu S."/>
            <person name="Ishizaki K."/>
            <person name="Yamaoka S."/>
            <person name="Nishihama R."/>
            <person name="Nakamura Y."/>
            <person name="Berger F."/>
            <person name="Adam C."/>
            <person name="Aki S.S."/>
            <person name="Althoff F."/>
            <person name="Araki T."/>
            <person name="Arteaga-Vazquez M.A."/>
            <person name="Balasubrmanian S."/>
            <person name="Barry K."/>
            <person name="Bauer D."/>
            <person name="Boehm C.R."/>
            <person name="Briginshaw L."/>
            <person name="Caballero-Perez J."/>
            <person name="Catarino B."/>
            <person name="Chen F."/>
            <person name="Chiyoda S."/>
            <person name="Chovatia M."/>
            <person name="Davies K.M."/>
            <person name="Delmans M."/>
            <person name="Demura T."/>
            <person name="Dierschke T."/>
            <person name="Dolan L."/>
            <person name="Dorantes-Acosta A.E."/>
            <person name="Eklund D.M."/>
            <person name="Florent S.N."/>
            <person name="Flores-Sandoval E."/>
            <person name="Fujiyama A."/>
            <person name="Fukuzawa H."/>
            <person name="Galik B."/>
            <person name="Grimanelli D."/>
            <person name="Grimwood J."/>
            <person name="Grossniklaus U."/>
            <person name="Hamada T."/>
            <person name="Haseloff J."/>
            <person name="Hetherington A.J."/>
            <person name="Higo A."/>
            <person name="Hirakawa Y."/>
            <person name="Hundley H.N."/>
            <person name="Ikeda Y."/>
            <person name="Inoue K."/>
            <person name="Inoue S.I."/>
            <person name="Ishida S."/>
            <person name="Jia Q."/>
            <person name="Kakita M."/>
            <person name="Kanazawa T."/>
            <person name="Kawai Y."/>
            <person name="Kawashima T."/>
            <person name="Kennedy M."/>
            <person name="Kinose K."/>
            <person name="Kinoshita T."/>
            <person name="Kohara Y."/>
            <person name="Koide E."/>
            <person name="Komatsu K."/>
            <person name="Kopischke S."/>
            <person name="Kubo M."/>
            <person name="Kyozuka J."/>
            <person name="Lagercrantz U."/>
            <person name="Lin S.S."/>
            <person name="Lindquist E."/>
            <person name="Lipzen A.M."/>
            <person name="Lu C.W."/>
            <person name="De Luna E."/>
            <person name="Martienssen R.A."/>
            <person name="Minamino N."/>
            <person name="Mizutani M."/>
            <person name="Mizutani M."/>
            <person name="Mochizuki N."/>
            <person name="Monte I."/>
            <person name="Mosher R."/>
            <person name="Nagasaki H."/>
            <person name="Nakagami H."/>
            <person name="Naramoto S."/>
            <person name="Nishitani K."/>
            <person name="Ohtani M."/>
            <person name="Okamoto T."/>
            <person name="Okumura M."/>
            <person name="Phillips J."/>
            <person name="Pollak B."/>
            <person name="Reinders A."/>
            <person name="Rovekamp M."/>
            <person name="Sano R."/>
            <person name="Sawa S."/>
            <person name="Schmid M.W."/>
            <person name="Shirakawa M."/>
            <person name="Solano R."/>
            <person name="Spunde A."/>
            <person name="Suetsugu N."/>
            <person name="Sugano S."/>
            <person name="Sugiyama A."/>
            <person name="Sun R."/>
            <person name="Suzuki Y."/>
            <person name="Takenaka M."/>
            <person name="Takezawa D."/>
            <person name="Tomogane H."/>
            <person name="Tsuzuki M."/>
            <person name="Ueda T."/>
            <person name="Umeda M."/>
            <person name="Ward J.M."/>
            <person name="Watanabe Y."/>
            <person name="Yazaki K."/>
            <person name="Yokoyama R."/>
            <person name="Yoshitake Y."/>
            <person name="Yotsui I."/>
            <person name="Zachgo S."/>
            <person name="Schmutz J."/>
        </authorList>
    </citation>
    <scope>NUCLEOTIDE SEQUENCE [LARGE SCALE GENOMIC DNA]</scope>
    <source>
        <strain evidence="6">Tak-1</strain>
    </source>
</reference>
<organism evidence="5 6">
    <name type="scientific">Marchantia polymorpha</name>
    <name type="common">Common liverwort</name>
    <name type="synonym">Marchantia aquatica</name>
    <dbReference type="NCBI Taxonomy" id="3197"/>
    <lineage>
        <taxon>Eukaryota</taxon>
        <taxon>Viridiplantae</taxon>
        <taxon>Streptophyta</taxon>
        <taxon>Embryophyta</taxon>
        <taxon>Marchantiophyta</taxon>
        <taxon>Marchantiopsida</taxon>
        <taxon>Marchantiidae</taxon>
        <taxon>Marchantiales</taxon>
        <taxon>Marchantiaceae</taxon>
        <taxon>Marchantia</taxon>
    </lineage>
</organism>
<dbReference type="PANTHER" id="PTHR43180:SF28">
    <property type="entry name" value="NAD(P)-BINDING ROSSMANN-FOLD SUPERFAMILY PROTEIN"/>
    <property type="match status" value="1"/>
</dbReference>
<dbReference type="EMBL" id="KZ772954">
    <property type="protein sequence ID" value="PTQ27097.1"/>
    <property type="molecule type" value="Genomic_DNA"/>
</dbReference>
<dbReference type="SUPFAM" id="SSF51735">
    <property type="entry name" value="NAD(P)-binding Rossmann-fold domains"/>
    <property type="match status" value="1"/>
</dbReference>
<evidence type="ECO:0000313" key="5">
    <source>
        <dbReference type="EMBL" id="PTQ27097.1"/>
    </source>
</evidence>
<evidence type="ECO:0000256" key="4">
    <source>
        <dbReference type="ARBA" id="ARBA00023098"/>
    </source>
</evidence>
<protein>
    <submittedName>
        <fullName evidence="5">Uncharacterized protein</fullName>
    </submittedName>
</protein>
<gene>
    <name evidence="5" type="ORF">MARPO_0224s0011</name>
</gene>
<keyword evidence="4" id="KW-0443">Lipid metabolism</keyword>
<sequence length="217" mass="23124">MGRLPSGLQILERNDCELCRSQGNVATVKTFEAHDAKVIIADIQDAAGDLLARELGGPDTARFIHCNVSHEERVAAVVDLSVSAYGGLHAITGVKHAARVMKPMQTGCIITTASMAAHVAVSPTAYTTFKHALLGLSRSAALELRDFNIRAKRVCPGMIRTSIWNELAQTTSVSQDMAGPFCIANAALFLASDDSSFVNSGDLASMISMINGFLNLF</sequence>
<dbReference type="Pfam" id="PF13561">
    <property type="entry name" value="adh_short_C2"/>
    <property type="match status" value="2"/>
</dbReference>
<dbReference type="PRINTS" id="PR00081">
    <property type="entry name" value="GDHRDH"/>
</dbReference>
<dbReference type="AlphaFoldDB" id="A0A2R6VZS8"/>
<dbReference type="Proteomes" id="UP000244005">
    <property type="component" value="Unassembled WGS sequence"/>
</dbReference>
<dbReference type="GO" id="GO:0016491">
    <property type="term" value="F:oxidoreductase activity"/>
    <property type="evidence" value="ECO:0007669"/>
    <property type="project" value="UniProtKB-KW"/>
</dbReference>
<evidence type="ECO:0000256" key="2">
    <source>
        <dbReference type="ARBA" id="ARBA00023002"/>
    </source>
</evidence>
<keyword evidence="6" id="KW-1185">Reference proteome</keyword>
<evidence type="ECO:0000313" key="6">
    <source>
        <dbReference type="Proteomes" id="UP000244005"/>
    </source>
</evidence>
<dbReference type="InterPro" id="IPR002347">
    <property type="entry name" value="SDR_fam"/>
</dbReference>
<accession>A0A2R6VZS8</accession>
<keyword evidence="2" id="KW-0560">Oxidoreductase</keyword>
<proteinExistence type="inferred from homology"/>
<comment type="similarity">
    <text evidence="1">Belongs to the short-chain dehydrogenases/reductases (SDR) family.</text>
</comment>
<evidence type="ECO:0000256" key="1">
    <source>
        <dbReference type="ARBA" id="ARBA00006484"/>
    </source>
</evidence>
<dbReference type="PANTHER" id="PTHR43180">
    <property type="entry name" value="3-OXOACYL-(ACYL-CARRIER-PROTEIN) REDUCTASE (AFU_ORTHOLOGUE AFUA_6G11210)"/>
    <property type="match status" value="1"/>
</dbReference>
<dbReference type="OrthoDB" id="294295at2759"/>
<dbReference type="Gene3D" id="3.40.50.720">
    <property type="entry name" value="NAD(P)-binding Rossmann-like Domain"/>
    <property type="match status" value="2"/>
</dbReference>
<dbReference type="Gramene" id="Mp3g24670.1">
    <property type="protein sequence ID" value="Mp3g24670.1.cds"/>
    <property type="gene ID" value="Mp3g24670"/>
</dbReference>